<gene>
    <name evidence="1" type="ORF">DFH07DRAFT_967632</name>
</gene>
<protein>
    <recommendedName>
        <fullName evidence="3">F-box domain-containing protein</fullName>
    </recommendedName>
</protein>
<proteinExistence type="predicted"/>
<organism evidence="1 2">
    <name type="scientific">Mycena maculata</name>
    <dbReference type="NCBI Taxonomy" id="230809"/>
    <lineage>
        <taxon>Eukaryota</taxon>
        <taxon>Fungi</taxon>
        <taxon>Dikarya</taxon>
        <taxon>Basidiomycota</taxon>
        <taxon>Agaricomycotina</taxon>
        <taxon>Agaricomycetes</taxon>
        <taxon>Agaricomycetidae</taxon>
        <taxon>Agaricales</taxon>
        <taxon>Marasmiineae</taxon>
        <taxon>Mycenaceae</taxon>
        <taxon>Mycena</taxon>
    </lineage>
</organism>
<comment type="caution">
    <text evidence="1">The sequence shown here is derived from an EMBL/GenBank/DDBJ whole genome shotgun (WGS) entry which is preliminary data.</text>
</comment>
<dbReference type="Proteomes" id="UP001215280">
    <property type="component" value="Unassembled WGS sequence"/>
</dbReference>
<sequence>MGFLHLNLDIMHETCLLLHPKDLLGLLRSCRTLRDVLYSPHSRFVWKRALVNYVASNAGAISPLPPCPTDLSELKYAFLAFSIPCQHCGALIGRTDWDLRVRYCTLCEPRHITLFDATNPPILACDPTADVKQLVAIRTLTPAFLTSELATLTKKYQALDTQARAVFLARTKQQLADRYIHARLCRAWVASL</sequence>
<reference evidence="1" key="1">
    <citation type="submission" date="2023-03" db="EMBL/GenBank/DDBJ databases">
        <title>Massive genome expansion in bonnet fungi (Mycena s.s.) driven by repeated elements and novel gene families across ecological guilds.</title>
        <authorList>
            <consortium name="Lawrence Berkeley National Laboratory"/>
            <person name="Harder C.B."/>
            <person name="Miyauchi S."/>
            <person name="Viragh M."/>
            <person name="Kuo A."/>
            <person name="Thoen E."/>
            <person name="Andreopoulos B."/>
            <person name="Lu D."/>
            <person name="Skrede I."/>
            <person name="Drula E."/>
            <person name="Henrissat B."/>
            <person name="Morin E."/>
            <person name="Kohler A."/>
            <person name="Barry K."/>
            <person name="LaButti K."/>
            <person name="Morin E."/>
            <person name="Salamov A."/>
            <person name="Lipzen A."/>
            <person name="Mereny Z."/>
            <person name="Hegedus B."/>
            <person name="Baldrian P."/>
            <person name="Stursova M."/>
            <person name="Weitz H."/>
            <person name="Taylor A."/>
            <person name="Grigoriev I.V."/>
            <person name="Nagy L.G."/>
            <person name="Martin F."/>
            <person name="Kauserud H."/>
        </authorList>
    </citation>
    <scope>NUCLEOTIDE SEQUENCE</scope>
    <source>
        <strain evidence="1">CBHHK188m</strain>
    </source>
</reference>
<evidence type="ECO:0000313" key="2">
    <source>
        <dbReference type="Proteomes" id="UP001215280"/>
    </source>
</evidence>
<dbReference type="EMBL" id="JARJLG010000161">
    <property type="protein sequence ID" value="KAJ7734510.1"/>
    <property type="molecule type" value="Genomic_DNA"/>
</dbReference>
<evidence type="ECO:0000313" key="1">
    <source>
        <dbReference type="EMBL" id="KAJ7734510.1"/>
    </source>
</evidence>
<accession>A0AAD7I5B0</accession>
<name>A0AAD7I5B0_9AGAR</name>
<evidence type="ECO:0008006" key="3">
    <source>
        <dbReference type="Google" id="ProtNLM"/>
    </source>
</evidence>
<dbReference type="AlphaFoldDB" id="A0AAD7I5B0"/>
<keyword evidence="2" id="KW-1185">Reference proteome</keyword>